<dbReference type="Proteomes" id="UP000544110">
    <property type="component" value="Unassembled WGS sequence"/>
</dbReference>
<evidence type="ECO:0000313" key="8">
    <source>
        <dbReference type="EMBL" id="NYG55501.1"/>
    </source>
</evidence>
<feature type="transmembrane region" description="Helical" evidence="6">
    <location>
        <begin position="12"/>
        <end position="33"/>
    </location>
</feature>
<evidence type="ECO:0000259" key="7">
    <source>
        <dbReference type="PROSITE" id="PS50850"/>
    </source>
</evidence>
<organism evidence="8 9">
    <name type="scientific">Nocardioides perillae</name>
    <dbReference type="NCBI Taxonomy" id="1119534"/>
    <lineage>
        <taxon>Bacteria</taxon>
        <taxon>Bacillati</taxon>
        <taxon>Actinomycetota</taxon>
        <taxon>Actinomycetes</taxon>
        <taxon>Propionibacteriales</taxon>
        <taxon>Nocardioidaceae</taxon>
        <taxon>Nocardioides</taxon>
    </lineage>
</organism>
<comment type="caution">
    <text evidence="8">The sequence shown here is derived from an EMBL/GenBank/DDBJ whole genome shotgun (WGS) entry which is preliminary data.</text>
</comment>
<evidence type="ECO:0000256" key="5">
    <source>
        <dbReference type="SAM" id="MobiDB-lite"/>
    </source>
</evidence>
<feature type="transmembrane region" description="Helical" evidence="6">
    <location>
        <begin position="309"/>
        <end position="337"/>
    </location>
</feature>
<dbReference type="PANTHER" id="PTHR23546:SF1">
    <property type="entry name" value="MEMBRANE PROTEIN"/>
    <property type="match status" value="1"/>
</dbReference>
<feature type="transmembrane region" description="Helical" evidence="6">
    <location>
        <begin position="386"/>
        <end position="404"/>
    </location>
</feature>
<dbReference type="RefSeq" id="WP_179517931.1">
    <property type="nucleotide sequence ID" value="NZ_JACCAC010000001.1"/>
</dbReference>
<dbReference type="EMBL" id="JACCAC010000001">
    <property type="protein sequence ID" value="NYG55501.1"/>
    <property type="molecule type" value="Genomic_DNA"/>
</dbReference>
<sequence length="455" mass="45437">MSPSAGARSPLPVLVTAVLVVATAQQLLIPVIAPLARQVGLAEVSVGFVMTCAALVYAVTSPLWGRAVDRVGHRRVLVGGLVLALAGLAGFAVVSDLALGRQLRGDPAIVSLMVLTRSVLFGAGMGAVPVAAMSWVAANTATTSERVAGLSRIGAVQGLAMALGPAIGGLLAVLGLLAPVWLAPALVVLVLLGVLVALPRRPRAVPAVDGTGAAVTPLPRVALRPWDARLWPVMVVGFGIFLSLGLTVVPLGFLVQDRLGVTGTEAVRAAAVVSSCAGIAMVVVQGLVVPRLGWAPWRLLRTGVPVAGLAVLGLVVADTQVWMCAAMAGVAAGVGLAAPGYTSSPTLLVGPDEQGSVAGLVQMVTGATFVLGPLSGSALYAVAPELPFVAAAVMCGLGTAFVWVRRSPVPAVAVGAPVPAADPEAAPATDPEADPTAATQAAATEEVTTAAAVRT</sequence>
<dbReference type="InterPro" id="IPR036259">
    <property type="entry name" value="MFS_trans_sf"/>
</dbReference>
<feature type="transmembrane region" description="Helical" evidence="6">
    <location>
        <begin position="119"/>
        <end position="138"/>
    </location>
</feature>
<name>A0A7Y9RUD9_9ACTN</name>
<feature type="transmembrane region" description="Helical" evidence="6">
    <location>
        <begin position="230"/>
        <end position="254"/>
    </location>
</feature>
<feature type="transmembrane region" description="Helical" evidence="6">
    <location>
        <begin position="45"/>
        <end position="64"/>
    </location>
</feature>
<dbReference type="PROSITE" id="PS50850">
    <property type="entry name" value="MFS"/>
    <property type="match status" value="1"/>
</dbReference>
<reference evidence="8 9" key="1">
    <citation type="submission" date="2020-07" db="EMBL/GenBank/DDBJ databases">
        <title>Sequencing the genomes of 1000 actinobacteria strains.</title>
        <authorList>
            <person name="Klenk H.-P."/>
        </authorList>
    </citation>
    <scope>NUCLEOTIDE SEQUENCE [LARGE SCALE GENOMIC DNA]</scope>
    <source>
        <strain evidence="8 9">DSM 24552</strain>
    </source>
</reference>
<dbReference type="GO" id="GO:0005886">
    <property type="term" value="C:plasma membrane"/>
    <property type="evidence" value="ECO:0007669"/>
    <property type="project" value="UniProtKB-SubCell"/>
</dbReference>
<evidence type="ECO:0000313" key="9">
    <source>
        <dbReference type="Proteomes" id="UP000544110"/>
    </source>
</evidence>
<proteinExistence type="predicted"/>
<feature type="transmembrane region" description="Helical" evidence="6">
    <location>
        <begin position="357"/>
        <end position="374"/>
    </location>
</feature>
<keyword evidence="4 6" id="KW-0472">Membrane</keyword>
<dbReference type="PANTHER" id="PTHR23546">
    <property type="entry name" value="TRANSPORT PROTEIN"/>
    <property type="match status" value="1"/>
</dbReference>
<keyword evidence="9" id="KW-1185">Reference proteome</keyword>
<dbReference type="InterPro" id="IPR011701">
    <property type="entry name" value="MFS"/>
</dbReference>
<protein>
    <submittedName>
        <fullName evidence="8">MFS family permease</fullName>
    </submittedName>
</protein>
<dbReference type="Pfam" id="PF07690">
    <property type="entry name" value="MFS_1"/>
    <property type="match status" value="1"/>
</dbReference>
<keyword evidence="2 6" id="KW-0812">Transmembrane</keyword>
<gene>
    <name evidence="8" type="ORF">BJ989_001805</name>
</gene>
<accession>A0A7Y9RUD9</accession>
<feature type="transmembrane region" description="Helical" evidence="6">
    <location>
        <begin position="180"/>
        <end position="198"/>
    </location>
</feature>
<feature type="region of interest" description="Disordered" evidence="5">
    <location>
        <begin position="421"/>
        <end position="455"/>
    </location>
</feature>
<dbReference type="InterPro" id="IPR020846">
    <property type="entry name" value="MFS_dom"/>
</dbReference>
<dbReference type="SUPFAM" id="SSF103473">
    <property type="entry name" value="MFS general substrate transporter"/>
    <property type="match status" value="1"/>
</dbReference>
<comment type="subcellular location">
    <subcellularLocation>
        <location evidence="1">Cell membrane</location>
        <topology evidence="1">Multi-pass membrane protein</topology>
    </subcellularLocation>
</comment>
<keyword evidence="3 6" id="KW-1133">Transmembrane helix</keyword>
<feature type="domain" description="Major facilitator superfamily (MFS) profile" evidence="7">
    <location>
        <begin position="10"/>
        <end position="410"/>
    </location>
</feature>
<dbReference type="Gene3D" id="1.20.1250.20">
    <property type="entry name" value="MFS general substrate transporter like domains"/>
    <property type="match status" value="1"/>
</dbReference>
<feature type="transmembrane region" description="Helical" evidence="6">
    <location>
        <begin position="266"/>
        <end position="288"/>
    </location>
</feature>
<feature type="transmembrane region" description="Helical" evidence="6">
    <location>
        <begin position="76"/>
        <end position="99"/>
    </location>
</feature>
<evidence type="ECO:0000256" key="3">
    <source>
        <dbReference type="ARBA" id="ARBA00022989"/>
    </source>
</evidence>
<evidence type="ECO:0000256" key="6">
    <source>
        <dbReference type="SAM" id="Phobius"/>
    </source>
</evidence>
<dbReference type="GO" id="GO:0022857">
    <property type="term" value="F:transmembrane transporter activity"/>
    <property type="evidence" value="ECO:0007669"/>
    <property type="project" value="InterPro"/>
</dbReference>
<feature type="transmembrane region" description="Helical" evidence="6">
    <location>
        <begin position="150"/>
        <end position="174"/>
    </location>
</feature>
<evidence type="ECO:0000256" key="4">
    <source>
        <dbReference type="ARBA" id="ARBA00023136"/>
    </source>
</evidence>
<evidence type="ECO:0000256" key="2">
    <source>
        <dbReference type="ARBA" id="ARBA00022692"/>
    </source>
</evidence>
<dbReference type="AlphaFoldDB" id="A0A7Y9RUD9"/>
<evidence type="ECO:0000256" key="1">
    <source>
        <dbReference type="ARBA" id="ARBA00004651"/>
    </source>
</evidence>